<protein>
    <submittedName>
        <fullName evidence="1">Uncharacterized protein</fullName>
    </submittedName>
</protein>
<dbReference type="Proteomes" id="UP000255355">
    <property type="component" value="Unassembled WGS sequence"/>
</dbReference>
<evidence type="ECO:0000313" key="2">
    <source>
        <dbReference type="Proteomes" id="UP000255355"/>
    </source>
</evidence>
<comment type="caution">
    <text evidence="1">The sequence shown here is derived from an EMBL/GenBank/DDBJ whole genome shotgun (WGS) entry which is preliminary data.</text>
</comment>
<keyword evidence="2" id="KW-1185">Reference proteome</keyword>
<reference evidence="1 2" key="1">
    <citation type="submission" date="2018-07" db="EMBL/GenBank/DDBJ databases">
        <title>Genomic Encyclopedia of Type Strains, Phase IV (KMG-IV): sequencing the most valuable type-strain genomes for metagenomic binning, comparative biology and taxonomic classification.</title>
        <authorList>
            <person name="Goeker M."/>
        </authorList>
    </citation>
    <scope>NUCLEOTIDE SEQUENCE [LARGE SCALE GENOMIC DNA]</scope>
    <source>
        <strain evidence="1 2">DSM 44952</strain>
    </source>
</reference>
<evidence type="ECO:0000313" key="1">
    <source>
        <dbReference type="EMBL" id="RDI54005.1"/>
    </source>
</evidence>
<dbReference type="OrthoDB" id="4562900at2"/>
<name>A0A370HCA7_9NOCA</name>
<dbReference type="EMBL" id="QQAZ01000002">
    <property type="protein sequence ID" value="RDI54005.1"/>
    <property type="molecule type" value="Genomic_DNA"/>
</dbReference>
<dbReference type="AlphaFoldDB" id="A0A370HCA7"/>
<accession>A0A370HCA7</accession>
<sequence>MTSPEPTHFRNFVQADGKLAEFMCQVHLMDLTIPRARELRYIHRFHHPDECIVHLEAAYLLLLQDDDGWGSLSVPEGDG</sequence>
<gene>
    <name evidence="1" type="ORF">DFR68_102126</name>
</gene>
<dbReference type="STRING" id="1210089.GCA_001613165_01667"/>
<organism evidence="1 2">
    <name type="scientific">Nocardia mexicana</name>
    <dbReference type="NCBI Taxonomy" id="279262"/>
    <lineage>
        <taxon>Bacteria</taxon>
        <taxon>Bacillati</taxon>
        <taxon>Actinomycetota</taxon>
        <taxon>Actinomycetes</taxon>
        <taxon>Mycobacteriales</taxon>
        <taxon>Nocardiaceae</taxon>
        <taxon>Nocardia</taxon>
    </lineage>
</organism>
<proteinExistence type="predicted"/>